<feature type="chain" id="PRO_5012398186" evidence="2">
    <location>
        <begin position="22"/>
        <end position="258"/>
    </location>
</feature>
<feature type="compositionally biased region" description="Acidic residues" evidence="1">
    <location>
        <begin position="94"/>
        <end position="104"/>
    </location>
</feature>
<reference evidence="3 4" key="1">
    <citation type="submission" date="2015-12" db="EMBL/GenBank/DDBJ databases">
        <title>The genome of Folsomia candida.</title>
        <authorList>
            <person name="Faddeeva A."/>
            <person name="Derks M.F."/>
            <person name="Anvar Y."/>
            <person name="Smit S."/>
            <person name="Van Straalen N."/>
            <person name="Roelofs D."/>
        </authorList>
    </citation>
    <scope>NUCLEOTIDE SEQUENCE [LARGE SCALE GENOMIC DNA]</scope>
    <source>
        <strain evidence="3 4">VU population</strain>
        <tissue evidence="3">Whole body</tissue>
    </source>
</reference>
<feature type="region of interest" description="Disordered" evidence="1">
    <location>
        <begin position="86"/>
        <end position="113"/>
    </location>
</feature>
<protein>
    <submittedName>
        <fullName evidence="3">Uncharacterized protein</fullName>
    </submittedName>
</protein>
<keyword evidence="4" id="KW-1185">Reference proteome</keyword>
<feature type="compositionally biased region" description="Low complexity" evidence="1">
    <location>
        <begin position="166"/>
        <end position="180"/>
    </location>
</feature>
<evidence type="ECO:0000313" key="3">
    <source>
        <dbReference type="EMBL" id="OXA62993.1"/>
    </source>
</evidence>
<evidence type="ECO:0000256" key="2">
    <source>
        <dbReference type="SAM" id="SignalP"/>
    </source>
</evidence>
<dbReference type="AlphaFoldDB" id="A0A226EZJ5"/>
<gene>
    <name evidence="3" type="ORF">Fcan01_03564</name>
</gene>
<name>A0A226EZJ5_FOLCA</name>
<dbReference type="Proteomes" id="UP000198287">
    <property type="component" value="Unassembled WGS sequence"/>
</dbReference>
<feature type="compositionally biased region" description="Acidic residues" evidence="1">
    <location>
        <begin position="185"/>
        <end position="194"/>
    </location>
</feature>
<feature type="region of interest" description="Disordered" evidence="1">
    <location>
        <begin position="162"/>
        <end position="195"/>
    </location>
</feature>
<sequence length="258" mass="27601">MEVKVYLLVFGTLLILPLIHGKPWNRGEHFAGLNEEQEAVFDTFKHNLIRYYGVSESFAEQFKMNLHRAVDVELLNKKVKAGSGAFFQPRQAPLDEDEEDDEETTPSTTQGPSPFNIVNGIYGILTGVGTLNPDKVFQSTVNFFPPSQTQMAQALVDSALGKNPGTWPTTPSTTPTTTKLTTKDPDDDDDEDEDATKAVTTAVLAAVAVTGPQSATAAAAVVPSMTATLAPTIEKYMIGQKVVATQAPSIVVTASAAG</sequence>
<feature type="signal peptide" evidence="2">
    <location>
        <begin position="1"/>
        <end position="21"/>
    </location>
</feature>
<comment type="caution">
    <text evidence="3">The sequence shown here is derived from an EMBL/GenBank/DDBJ whole genome shotgun (WGS) entry which is preliminary data.</text>
</comment>
<evidence type="ECO:0000313" key="4">
    <source>
        <dbReference type="Proteomes" id="UP000198287"/>
    </source>
</evidence>
<organism evidence="3 4">
    <name type="scientific">Folsomia candida</name>
    <name type="common">Springtail</name>
    <dbReference type="NCBI Taxonomy" id="158441"/>
    <lineage>
        <taxon>Eukaryota</taxon>
        <taxon>Metazoa</taxon>
        <taxon>Ecdysozoa</taxon>
        <taxon>Arthropoda</taxon>
        <taxon>Hexapoda</taxon>
        <taxon>Collembola</taxon>
        <taxon>Entomobryomorpha</taxon>
        <taxon>Isotomoidea</taxon>
        <taxon>Isotomidae</taxon>
        <taxon>Proisotominae</taxon>
        <taxon>Folsomia</taxon>
    </lineage>
</organism>
<evidence type="ECO:0000256" key="1">
    <source>
        <dbReference type="SAM" id="MobiDB-lite"/>
    </source>
</evidence>
<keyword evidence="2" id="KW-0732">Signal</keyword>
<dbReference type="EMBL" id="LNIX01000001">
    <property type="protein sequence ID" value="OXA62993.1"/>
    <property type="molecule type" value="Genomic_DNA"/>
</dbReference>
<proteinExistence type="predicted"/>
<accession>A0A226EZJ5</accession>